<dbReference type="AlphaFoldDB" id="R7TH85"/>
<reference evidence="1 3" key="2">
    <citation type="journal article" date="2013" name="Nature">
        <title>Insights into bilaterian evolution from three spiralian genomes.</title>
        <authorList>
            <person name="Simakov O."/>
            <person name="Marletaz F."/>
            <person name="Cho S.J."/>
            <person name="Edsinger-Gonzales E."/>
            <person name="Havlak P."/>
            <person name="Hellsten U."/>
            <person name="Kuo D.H."/>
            <person name="Larsson T."/>
            <person name="Lv J."/>
            <person name="Arendt D."/>
            <person name="Savage R."/>
            <person name="Osoegawa K."/>
            <person name="de Jong P."/>
            <person name="Grimwood J."/>
            <person name="Chapman J.A."/>
            <person name="Shapiro H."/>
            <person name="Aerts A."/>
            <person name="Otillar R.P."/>
            <person name="Terry A.Y."/>
            <person name="Boore J.L."/>
            <person name="Grigoriev I.V."/>
            <person name="Lindberg D.R."/>
            <person name="Seaver E.C."/>
            <person name="Weisblat D.A."/>
            <person name="Putnam N.H."/>
            <person name="Rokhsar D.S."/>
        </authorList>
    </citation>
    <scope>NUCLEOTIDE SEQUENCE</scope>
    <source>
        <strain evidence="1 3">I ESC-2004</strain>
    </source>
</reference>
<name>R7TH85_CAPTE</name>
<keyword evidence="3" id="KW-1185">Reference proteome</keyword>
<accession>R7TH85</accession>
<dbReference type="Proteomes" id="UP000014760">
    <property type="component" value="Unassembled WGS sequence"/>
</dbReference>
<reference evidence="3" key="1">
    <citation type="submission" date="2012-12" db="EMBL/GenBank/DDBJ databases">
        <authorList>
            <person name="Hellsten U."/>
            <person name="Grimwood J."/>
            <person name="Chapman J.A."/>
            <person name="Shapiro H."/>
            <person name="Aerts A."/>
            <person name="Otillar R.P."/>
            <person name="Terry A.Y."/>
            <person name="Boore J.L."/>
            <person name="Simakov O."/>
            <person name="Marletaz F."/>
            <person name="Cho S.-J."/>
            <person name="Edsinger-Gonzales E."/>
            <person name="Havlak P."/>
            <person name="Kuo D.-H."/>
            <person name="Larsson T."/>
            <person name="Lv J."/>
            <person name="Arendt D."/>
            <person name="Savage R."/>
            <person name="Osoegawa K."/>
            <person name="de Jong P."/>
            <person name="Lindberg D.R."/>
            <person name="Seaver E.C."/>
            <person name="Weisblat D.A."/>
            <person name="Putnam N.H."/>
            <person name="Grigoriev I.V."/>
            <person name="Rokhsar D.S."/>
        </authorList>
    </citation>
    <scope>NUCLEOTIDE SEQUENCE</scope>
    <source>
        <strain evidence="3">I ESC-2004</strain>
    </source>
</reference>
<feature type="non-terminal residue" evidence="1">
    <location>
        <position position="164"/>
    </location>
</feature>
<dbReference type="EMBL" id="AMQN01031503">
    <property type="status" value="NOT_ANNOTATED_CDS"/>
    <property type="molecule type" value="Genomic_DNA"/>
</dbReference>
<organism evidence="1">
    <name type="scientific">Capitella teleta</name>
    <name type="common">Polychaete worm</name>
    <dbReference type="NCBI Taxonomy" id="283909"/>
    <lineage>
        <taxon>Eukaryota</taxon>
        <taxon>Metazoa</taxon>
        <taxon>Spiralia</taxon>
        <taxon>Lophotrochozoa</taxon>
        <taxon>Annelida</taxon>
        <taxon>Polychaeta</taxon>
        <taxon>Sedentaria</taxon>
        <taxon>Scolecida</taxon>
        <taxon>Capitellidae</taxon>
        <taxon>Capitella</taxon>
    </lineage>
</organism>
<evidence type="ECO:0000313" key="3">
    <source>
        <dbReference type="Proteomes" id="UP000014760"/>
    </source>
</evidence>
<dbReference type="EMBL" id="KB310699">
    <property type="protein sequence ID" value="ELT90941.1"/>
    <property type="molecule type" value="Genomic_DNA"/>
</dbReference>
<proteinExistence type="predicted"/>
<sequence>MKAHLMPPLDEMEAILLDKFKDLESFDRFDSGVAGNPQNQKALTHHFMSFIIANDVGTTARGMLRSIINNNVMNEFTMDGRQHRKPGGVVSIKKRPFKDTKCYAVMKKAINRRSDIKFSLAEFQTAVGRALTMAKHRGLEAENTENCEEFDDEDHAILEEDLDL</sequence>
<evidence type="ECO:0000313" key="1">
    <source>
        <dbReference type="EMBL" id="ELT90941.1"/>
    </source>
</evidence>
<protein>
    <submittedName>
        <fullName evidence="1 2">Uncharacterized protein</fullName>
    </submittedName>
</protein>
<reference evidence="2" key="3">
    <citation type="submission" date="2015-06" db="UniProtKB">
        <authorList>
            <consortium name="EnsemblMetazoa"/>
        </authorList>
    </citation>
    <scope>IDENTIFICATION</scope>
</reference>
<dbReference type="EnsemblMetazoa" id="CapteT209957">
    <property type="protein sequence ID" value="CapteP209957"/>
    <property type="gene ID" value="CapteG209957"/>
</dbReference>
<gene>
    <name evidence="1" type="ORF">CAPTEDRAFT_209957</name>
</gene>
<dbReference type="HOGENOM" id="CLU_1623089_0_0_1"/>
<evidence type="ECO:0000313" key="2">
    <source>
        <dbReference type="EnsemblMetazoa" id="CapteP209957"/>
    </source>
</evidence>